<dbReference type="KEGG" id="bmic:BMR1_03g03200"/>
<reference evidence="8 9" key="1">
    <citation type="journal article" date="2012" name="Nucleic Acids Res.">
        <title>Sequencing of the smallest Apicomplexan genome from the human pathogen Babesia microti.</title>
        <authorList>
            <person name="Cornillot E."/>
            <person name="Hadj-Kaddour K."/>
            <person name="Dassouli A."/>
            <person name="Noel B."/>
            <person name="Ranwez V."/>
            <person name="Vacherie B."/>
            <person name="Augagneur Y."/>
            <person name="Bres V."/>
            <person name="Duclos A."/>
            <person name="Randazzo S."/>
            <person name="Carcy B."/>
            <person name="Debierre-Grockiego F."/>
            <person name="Delbecq S."/>
            <person name="Moubri-Menage K."/>
            <person name="Shams-Eldin H."/>
            <person name="Usmani-Brown S."/>
            <person name="Bringaud F."/>
            <person name="Wincker P."/>
            <person name="Vivares C.P."/>
            <person name="Schwarz R.T."/>
            <person name="Schetters T.P."/>
            <person name="Krause P.J."/>
            <person name="Gorenflot A."/>
            <person name="Berry V."/>
            <person name="Barbe V."/>
            <person name="Ben Mamoun C."/>
        </authorList>
    </citation>
    <scope>NUCLEOTIDE SEQUENCE [LARGE SCALE GENOMIC DNA]</scope>
    <source>
        <strain evidence="8 9">RI</strain>
    </source>
</reference>
<evidence type="ECO:0000256" key="1">
    <source>
        <dbReference type="ARBA" id="ARBA00004123"/>
    </source>
</evidence>
<feature type="region of interest" description="Disordered" evidence="6">
    <location>
        <begin position="306"/>
        <end position="337"/>
    </location>
</feature>
<accession>A0A0K3AS02</accession>
<sequence>MAESSTNDRNKHSRQEDDTLGRTGGIYIPPFKLARLQKTIKDTNSVEYQKQAWEHLKKRINSAVNKISISNIVDIVEELLGCNLIRGRGIFARIIIRAQMASPGFTHIYAALLAVINSKLPSLGELVLRRVILHFRRAYKRNDKLTSLSCAKLIAHLANQRVAHEIMALQFCAILLENATDDSVELAVGFLIEVGQLLSDTCKKGFDSIFERLKVILQEGEIDKRTQYTIEKLWEIRRKNFDEYPTILPELSLVDLADQITHEIDFLDPEIIAEEMLNVFQPTDPIQYEKEDIKWKGLVRELLGDKASEDSDASSTDSELAQEDEEDETNEKGEKMEITDCTEQDVINLRKTIYLCIMSSLNFEECVHKLLKLNIKSGQEIEVCTMLIDCCSIERTFQTFFALQAERLAILKPEYCECFQECFVKQYALVHRLETAKLRNVARFFTHLLYKDAIPWTVLKTIELGENSTTSSGRIFIKIIFQELCHHMGLPALDARLHEPELQDSLAGLFPTDHPNNTRFSINFFTAIGLGALTLRLRALLQS</sequence>
<dbReference type="OrthoDB" id="1924287at2759"/>
<evidence type="ECO:0000256" key="6">
    <source>
        <dbReference type="SAM" id="MobiDB-lite"/>
    </source>
</evidence>
<dbReference type="PROSITE" id="PS51366">
    <property type="entry name" value="MI"/>
    <property type="match status" value="1"/>
</dbReference>
<dbReference type="SMART" id="SM00544">
    <property type="entry name" value="MA3"/>
    <property type="match status" value="1"/>
</dbReference>
<keyword evidence="9" id="KW-1185">Reference proteome</keyword>
<keyword evidence="3" id="KW-0507">mRNA processing</keyword>
<keyword evidence="5" id="KW-0539">Nucleus</keyword>
<dbReference type="SMART" id="SM00543">
    <property type="entry name" value="MIF4G"/>
    <property type="match status" value="1"/>
</dbReference>
<comment type="similarity">
    <text evidence="2">Belongs to the CWC22 family.</text>
</comment>
<dbReference type="InterPro" id="IPR003890">
    <property type="entry name" value="MIF4G-like_typ-3"/>
</dbReference>
<dbReference type="InterPro" id="IPR003891">
    <property type="entry name" value="Initiation_fac_eIF4g_MI"/>
</dbReference>
<dbReference type="GO" id="GO:0071013">
    <property type="term" value="C:catalytic step 2 spliceosome"/>
    <property type="evidence" value="ECO:0007669"/>
    <property type="project" value="TreeGrafter"/>
</dbReference>
<reference evidence="8 9" key="2">
    <citation type="journal article" date="2013" name="PLoS ONE">
        <title>Whole genome mapping and re-organization of the nuclear and mitochondrial genomes of Babesia microti isolates.</title>
        <authorList>
            <person name="Cornillot E."/>
            <person name="Dassouli A."/>
            <person name="Garg A."/>
            <person name="Pachikara N."/>
            <person name="Randazzo S."/>
            <person name="Depoix D."/>
            <person name="Carcy B."/>
            <person name="Delbecq S."/>
            <person name="Frutos R."/>
            <person name="Silva J.C."/>
            <person name="Sutton R."/>
            <person name="Krause P.J."/>
            <person name="Mamoun C.B."/>
        </authorList>
    </citation>
    <scope>NUCLEOTIDE SEQUENCE [LARGE SCALE GENOMIC DNA]</scope>
    <source>
        <strain evidence="8 9">RI</strain>
    </source>
</reference>
<protein>
    <submittedName>
        <fullName evidence="8">Pre-mRNA-splicing factor CWC22</fullName>
    </submittedName>
</protein>
<dbReference type="RefSeq" id="XP_012649251.1">
    <property type="nucleotide sequence ID" value="XM_012793797.1"/>
</dbReference>
<evidence type="ECO:0000256" key="4">
    <source>
        <dbReference type="ARBA" id="ARBA00023187"/>
    </source>
</evidence>
<evidence type="ECO:0000259" key="7">
    <source>
        <dbReference type="PROSITE" id="PS51366"/>
    </source>
</evidence>
<comment type="subcellular location">
    <subcellularLocation>
        <location evidence="1">Nucleus</location>
    </subcellularLocation>
</comment>
<evidence type="ECO:0000313" key="8">
    <source>
        <dbReference type="EMBL" id="CTQ41240.1"/>
    </source>
</evidence>
<name>A0A0K3AS02_BABMR</name>
<dbReference type="VEuPathDB" id="PiroplasmaDB:BMR1_03g03200"/>
<feature type="compositionally biased region" description="Acidic residues" evidence="6">
    <location>
        <begin position="320"/>
        <end position="329"/>
    </location>
</feature>
<dbReference type="InterPro" id="IPR016024">
    <property type="entry name" value="ARM-type_fold"/>
</dbReference>
<dbReference type="GeneID" id="24425283"/>
<dbReference type="InterPro" id="IPR050781">
    <property type="entry name" value="CWC22_splicing_factor"/>
</dbReference>
<feature type="compositionally biased region" description="Basic and acidic residues" evidence="6">
    <location>
        <begin position="1"/>
        <end position="20"/>
    </location>
</feature>
<proteinExistence type="inferred from homology"/>
<gene>
    <name evidence="8" type="ORF">BMR1_03g03200</name>
</gene>
<dbReference type="AlphaFoldDB" id="A0A0K3AS02"/>
<dbReference type="EMBL" id="LN871598">
    <property type="protein sequence ID" value="CTQ41240.1"/>
    <property type="molecule type" value="Genomic_DNA"/>
</dbReference>
<dbReference type="Pfam" id="PF02854">
    <property type="entry name" value="MIF4G"/>
    <property type="match status" value="1"/>
</dbReference>
<dbReference type="GO" id="GO:0003723">
    <property type="term" value="F:RNA binding"/>
    <property type="evidence" value="ECO:0007669"/>
    <property type="project" value="InterPro"/>
</dbReference>
<dbReference type="PANTHER" id="PTHR18034:SF3">
    <property type="entry name" value="PRE-MRNA-SPLICING FACTOR CWC22 HOMOLOG"/>
    <property type="match status" value="1"/>
</dbReference>
<dbReference type="SUPFAM" id="SSF48371">
    <property type="entry name" value="ARM repeat"/>
    <property type="match status" value="1"/>
</dbReference>
<reference evidence="8 9" key="3">
    <citation type="journal article" date="2016" name="Sci. Rep.">
        <title>Genome-wide diversity and gene expression profiling of Babesia microti isolates identify polymorphic genes that mediate host-pathogen interactions.</title>
        <authorList>
            <person name="Silva J.C."/>
            <person name="Cornillot E."/>
            <person name="McCracken C."/>
            <person name="Usmani-Brown S."/>
            <person name="Dwivedi A."/>
            <person name="Ifeonu O.O."/>
            <person name="Crabtree J."/>
            <person name="Gotia H.T."/>
            <person name="Virji A.Z."/>
            <person name="Reynes C."/>
            <person name="Colinge J."/>
            <person name="Kumar V."/>
            <person name="Lawres L."/>
            <person name="Pazzi J.E."/>
            <person name="Pablo J.V."/>
            <person name="Hung C."/>
            <person name="Brancato J."/>
            <person name="Kumari P."/>
            <person name="Orvis J."/>
            <person name="Tretina K."/>
            <person name="Chibucos M."/>
            <person name="Ott S."/>
            <person name="Sadzewicz L."/>
            <person name="Sengamalay N."/>
            <person name="Shetty A.C."/>
            <person name="Su Q."/>
            <person name="Tallon L."/>
            <person name="Fraser C.M."/>
            <person name="Frutos R."/>
            <person name="Molina D.M."/>
            <person name="Krause P.J."/>
            <person name="Ben Mamoun C."/>
        </authorList>
    </citation>
    <scope>NUCLEOTIDE SEQUENCE [LARGE SCALE GENOMIC DNA]</scope>
    <source>
        <strain evidence="8 9">RI</strain>
    </source>
</reference>
<dbReference type="Gene3D" id="1.25.40.180">
    <property type="match status" value="1"/>
</dbReference>
<dbReference type="GO" id="GO:0000398">
    <property type="term" value="P:mRNA splicing, via spliceosome"/>
    <property type="evidence" value="ECO:0007669"/>
    <property type="project" value="TreeGrafter"/>
</dbReference>
<feature type="region of interest" description="Disordered" evidence="6">
    <location>
        <begin position="1"/>
        <end position="23"/>
    </location>
</feature>
<evidence type="ECO:0000256" key="2">
    <source>
        <dbReference type="ARBA" id="ARBA00006856"/>
    </source>
</evidence>
<dbReference type="PANTHER" id="PTHR18034">
    <property type="entry name" value="CELL CYCLE CONTROL PROTEIN CWF22-RELATED"/>
    <property type="match status" value="1"/>
</dbReference>
<evidence type="ECO:0000256" key="5">
    <source>
        <dbReference type="ARBA" id="ARBA00023242"/>
    </source>
</evidence>
<evidence type="ECO:0000256" key="3">
    <source>
        <dbReference type="ARBA" id="ARBA00022664"/>
    </source>
</evidence>
<keyword evidence="4" id="KW-0508">mRNA splicing</keyword>
<feature type="domain" description="MI" evidence="7">
    <location>
        <begin position="348"/>
        <end position="464"/>
    </location>
</feature>
<evidence type="ECO:0000313" key="9">
    <source>
        <dbReference type="Proteomes" id="UP000002899"/>
    </source>
</evidence>
<organism evidence="8 9">
    <name type="scientific">Babesia microti (strain RI)</name>
    <dbReference type="NCBI Taxonomy" id="1133968"/>
    <lineage>
        <taxon>Eukaryota</taxon>
        <taxon>Sar</taxon>
        <taxon>Alveolata</taxon>
        <taxon>Apicomplexa</taxon>
        <taxon>Aconoidasida</taxon>
        <taxon>Piroplasmida</taxon>
        <taxon>Babesiidae</taxon>
        <taxon>Babesia</taxon>
    </lineage>
</organism>
<dbReference type="Proteomes" id="UP000002899">
    <property type="component" value="Chromosome III"/>
</dbReference>
<dbReference type="OMA" id="VIEGCCE"/>
<dbReference type="Pfam" id="PF02847">
    <property type="entry name" value="MA3"/>
    <property type="match status" value="1"/>
</dbReference>